<keyword evidence="1" id="KW-0902">Two-component regulatory system</keyword>
<dbReference type="InterPro" id="IPR045279">
    <property type="entry name" value="ARR-like"/>
</dbReference>
<dbReference type="GO" id="GO:0000160">
    <property type="term" value="P:phosphorelay signal transduction system"/>
    <property type="evidence" value="ECO:0007669"/>
    <property type="project" value="UniProtKB-KW"/>
</dbReference>
<keyword evidence="5" id="KW-1185">Reference proteome</keyword>
<accession>A0A2I4DPR9</accession>
<evidence type="ECO:0000256" key="1">
    <source>
        <dbReference type="ARBA" id="ARBA00023012"/>
    </source>
</evidence>
<dbReference type="Gramene" id="Jr16_22300_p1">
    <property type="protein sequence ID" value="cds.Jr16_22300_p1"/>
    <property type="gene ID" value="Jr16_22300"/>
</dbReference>
<dbReference type="GeneID" id="108982277"/>
<dbReference type="InterPro" id="IPR011006">
    <property type="entry name" value="CheY-like_superfamily"/>
</dbReference>
<dbReference type="OrthoDB" id="60033at2759"/>
<organism evidence="5 6">
    <name type="scientific">Juglans regia</name>
    <name type="common">English walnut</name>
    <dbReference type="NCBI Taxonomy" id="51240"/>
    <lineage>
        <taxon>Eukaryota</taxon>
        <taxon>Viridiplantae</taxon>
        <taxon>Streptophyta</taxon>
        <taxon>Embryophyta</taxon>
        <taxon>Tracheophyta</taxon>
        <taxon>Spermatophyta</taxon>
        <taxon>Magnoliopsida</taxon>
        <taxon>eudicotyledons</taxon>
        <taxon>Gunneridae</taxon>
        <taxon>Pentapetalae</taxon>
        <taxon>rosids</taxon>
        <taxon>fabids</taxon>
        <taxon>Fagales</taxon>
        <taxon>Juglandaceae</taxon>
        <taxon>Juglans</taxon>
    </lineage>
</organism>
<dbReference type="Gene3D" id="3.40.50.2300">
    <property type="match status" value="1"/>
</dbReference>
<name>A0A2I4DPR9_JUGRE</name>
<dbReference type="STRING" id="51240.A0A2I4DPR9"/>
<keyword evidence="3" id="KW-0804">Transcription</keyword>
<sequence>MTVENRRAGVVGEDMDQDKFPAGTRVLVVDDNPTCLKLLNTLLRKCQYQVTTTNQVVMALKMLSENRNKFDLVISEVNMPDMDGFKLLELMRLENGDANQRGSNAIQLSNSSI</sequence>
<evidence type="ECO:0000313" key="5">
    <source>
        <dbReference type="Proteomes" id="UP000235220"/>
    </source>
</evidence>
<evidence type="ECO:0000256" key="4">
    <source>
        <dbReference type="PROSITE-ProRule" id="PRU00169"/>
    </source>
</evidence>
<evidence type="ECO:0000256" key="3">
    <source>
        <dbReference type="ARBA" id="ARBA00023163"/>
    </source>
</evidence>
<protein>
    <submittedName>
        <fullName evidence="6">Two-component response regulator ORR23-like</fullName>
    </submittedName>
</protein>
<dbReference type="SMART" id="SM00448">
    <property type="entry name" value="REC"/>
    <property type="match status" value="1"/>
</dbReference>
<gene>
    <name evidence="6" type="primary">LOC108982277</name>
</gene>
<dbReference type="GO" id="GO:0009736">
    <property type="term" value="P:cytokinin-activated signaling pathway"/>
    <property type="evidence" value="ECO:0007669"/>
    <property type="project" value="InterPro"/>
</dbReference>
<dbReference type="Proteomes" id="UP000235220">
    <property type="component" value="Chromosome 16"/>
</dbReference>
<dbReference type="AlphaFoldDB" id="A0A2I4DPR9"/>
<dbReference type="SUPFAM" id="SSF52172">
    <property type="entry name" value="CheY-like"/>
    <property type="match status" value="1"/>
</dbReference>
<dbReference type="Pfam" id="PF00072">
    <property type="entry name" value="Response_reg"/>
    <property type="match status" value="1"/>
</dbReference>
<dbReference type="RefSeq" id="XP_018809145.2">
    <property type="nucleotide sequence ID" value="XM_018953600.2"/>
</dbReference>
<dbReference type="InterPro" id="IPR001789">
    <property type="entry name" value="Sig_transdc_resp-reg_receiver"/>
</dbReference>
<dbReference type="PANTHER" id="PTHR43874">
    <property type="entry name" value="TWO-COMPONENT RESPONSE REGULATOR"/>
    <property type="match status" value="1"/>
</dbReference>
<proteinExistence type="predicted"/>
<comment type="caution">
    <text evidence="4">Lacks conserved residue(s) required for the propagation of feature annotation.</text>
</comment>
<dbReference type="KEGG" id="jre:108982277"/>
<dbReference type="PANTHER" id="PTHR43874:SF205">
    <property type="entry name" value="TWO-COMPONENT RESPONSE REGULATOR ORR23"/>
    <property type="match status" value="1"/>
</dbReference>
<evidence type="ECO:0000256" key="2">
    <source>
        <dbReference type="ARBA" id="ARBA00023015"/>
    </source>
</evidence>
<keyword evidence="2" id="KW-0805">Transcription regulation</keyword>
<evidence type="ECO:0000313" key="6">
    <source>
        <dbReference type="RefSeq" id="XP_018809145.2"/>
    </source>
</evidence>
<reference evidence="6" key="1">
    <citation type="submission" date="2025-08" db="UniProtKB">
        <authorList>
            <consortium name="RefSeq"/>
        </authorList>
    </citation>
    <scope>IDENTIFICATION</scope>
    <source>
        <tissue evidence="6">Leaves</tissue>
    </source>
</reference>
<dbReference type="PROSITE" id="PS50110">
    <property type="entry name" value="RESPONSE_REGULATORY"/>
    <property type="match status" value="1"/>
</dbReference>